<dbReference type="PROSITE" id="PS50005">
    <property type="entry name" value="TPR"/>
    <property type="match status" value="2"/>
</dbReference>
<dbReference type="RefSeq" id="WP_166929447.1">
    <property type="nucleotide sequence ID" value="NZ_BAAADD010000004.1"/>
</dbReference>
<feature type="repeat" description="TPR" evidence="3">
    <location>
        <begin position="652"/>
        <end position="685"/>
    </location>
</feature>
<evidence type="ECO:0000256" key="2">
    <source>
        <dbReference type="ARBA" id="ARBA00022803"/>
    </source>
</evidence>
<dbReference type="NCBIfam" id="TIGR02917">
    <property type="entry name" value="PEP_TPR_lipo"/>
    <property type="match status" value="1"/>
</dbReference>
<evidence type="ECO:0000313" key="5">
    <source>
        <dbReference type="EMBL" id="GAA0570106.1"/>
    </source>
</evidence>
<keyword evidence="1" id="KW-0677">Repeat</keyword>
<dbReference type="SUPFAM" id="SSF48452">
    <property type="entry name" value="TPR-like"/>
    <property type="match status" value="5"/>
</dbReference>
<dbReference type="EMBL" id="BAAADD010000004">
    <property type="protein sequence ID" value="GAA0570106.1"/>
    <property type="molecule type" value="Genomic_DNA"/>
</dbReference>
<feature type="chain" id="PRO_5046695597" description="PEP-CTERM system TPR-repeat protein PrsT" evidence="4">
    <location>
        <begin position="25"/>
        <end position="933"/>
    </location>
</feature>
<evidence type="ECO:0000256" key="1">
    <source>
        <dbReference type="ARBA" id="ARBA00022737"/>
    </source>
</evidence>
<dbReference type="Pfam" id="PF14559">
    <property type="entry name" value="TPR_19"/>
    <property type="match status" value="4"/>
</dbReference>
<accession>A0ABP3PLN7</accession>
<keyword evidence="6" id="KW-1185">Reference proteome</keyword>
<dbReference type="SMART" id="SM00028">
    <property type="entry name" value="TPR"/>
    <property type="match status" value="12"/>
</dbReference>
<organism evidence="5 6">
    <name type="scientific">Rhizomicrobium electricum</name>
    <dbReference type="NCBI Taxonomy" id="480070"/>
    <lineage>
        <taxon>Bacteria</taxon>
        <taxon>Pseudomonadati</taxon>
        <taxon>Pseudomonadota</taxon>
        <taxon>Alphaproteobacteria</taxon>
        <taxon>Micropepsales</taxon>
        <taxon>Micropepsaceae</taxon>
        <taxon>Rhizomicrobium</taxon>
    </lineage>
</organism>
<dbReference type="InterPro" id="IPR019734">
    <property type="entry name" value="TPR_rpt"/>
</dbReference>
<feature type="repeat" description="TPR" evidence="3">
    <location>
        <begin position="550"/>
        <end position="583"/>
    </location>
</feature>
<dbReference type="Proteomes" id="UP001499951">
    <property type="component" value="Unassembled WGS sequence"/>
</dbReference>
<dbReference type="PANTHER" id="PTHR45586:SF1">
    <property type="entry name" value="LIPOPOLYSACCHARIDE ASSEMBLY PROTEIN B"/>
    <property type="match status" value="1"/>
</dbReference>
<keyword evidence="2 3" id="KW-0802">TPR repeat</keyword>
<evidence type="ECO:0000256" key="4">
    <source>
        <dbReference type="SAM" id="SignalP"/>
    </source>
</evidence>
<proteinExistence type="predicted"/>
<sequence length="933" mass="99155">MTNIRRALTIAAAVGALAGVPAAAAIPNAASSNSNNPSGLGDLLRQAHQAMSQGHPNVAVIYLKNAAALAPKNANVKIELGYAYLQSGDAASAVRELRAARQAGAPDARVLPLLFDAMLARSEGQALLDQFPAPAAGDRSPLAATTLRARALALATTGHPDDAIASIDSALAINRDAPSLVVRARLAKDKKDMATALKLSEEAYAKASGDLNVQLLRISLLQASDHADQALGIADNMVKRYPDNPVSYLSRAGVLIQLKQDGRAKADIDTVLKRWKNLPQAQYFQALLFERAKNTKAAWAAAQALPPEFINGRPEIAVMVAQIAAADGHSDVAITVLNGAVARNPGLVEPRVILAAHYLKANNTQRALDILLPLKDSGEPRVMALLGQTYAMRKDTAKSTEYFDKASSGGFGGDLLKQRLAASNIQQGNYDDAVKQLRELVAKQPGDAINVGMLVAAQMRAGDIAGASTTADKFVAAAPKSPYGPLYQGQILLAKQNLDGAIAAFGRSLALDPKFVLGLYNRAVAKAARGDVNGANGDLTALLAADPKNVMAMIRSAELQIRMGQQEKAEDLLKRAVATDPKNPTPNLALSTFYITRSRLKEAGGVIGSYLKTSPNDINAQMVQAEIQLASGQNDPALATFRKLAAQRPDSPQVQLMLASALVAKKDSNGAMAAYKKALQLAPKFTLARTALVRYAIALNKPDVALAAAEDGIKQDPSTNSDLLYASTLTTLKRNDQAMAVLKKSQAQRPSENGAIMLSQLLRQTKKAKEADQVLTSWSAKHPGDVGARLELAQQVMMSQPDTAEREFRAVLKTQPQNMVALNNLSWLLQKKDTKQALVYAEQAAKLAPNSAPVLDTLGWVKWQAKDAQGAFAILQKAHALDANNAEIAYHLAVVQNATGRRAEAKKTLAAVIASSQDFSERKDAMALNGALR</sequence>
<protein>
    <recommendedName>
        <fullName evidence="7">PEP-CTERM system TPR-repeat protein PrsT</fullName>
    </recommendedName>
</protein>
<evidence type="ECO:0008006" key="7">
    <source>
        <dbReference type="Google" id="ProtNLM"/>
    </source>
</evidence>
<dbReference type="InterPro" id="IPR014266">
    <property type="entry name" value="PEP-CTERM_TPR_PrsT"/>
</dbReference>
<dbReference type="Gene3D" id="1.25.40.10">
    <property type="entry name" value="Tetratricopeptide repeat domain"/>
    <property type="match status" value="5"/>
</dbReference>
<evidence type="ECO:0000313" key="6">
    <source>
        <dbReference type="Proteomes" id="UP001499951"/>
    </source>
</evidence>
<evidence type="ECO:0000256" key="3">
    <source>
        <dbReference type="PROSITE-ProRule" id="PRU00339"/>
    </source>
</evidence>
<dbReference type="InterPro" id="IPR051012">
    <property type="entry name" value="CellSynth/LPSAsmb/PSIAsmb"/>
</dbReference>
<reference evidence="6" key="1">
    <citation type="journal article" date="2019" name="Int. J. Syst. Evol. Microbiol.">
        <title>The Global Catalogue of Microorganisms (GCM) 10K type strain sequencing project: providing services to taxonomists for standard genome sequencing and annotation.</title>
        <authorList>
            <consortium name="The Broad Institute Genomics Platform"/>
            <consortium name="The Broad Institute Genome Sequencing Center for Infectious Disease"/>
            <person name="Wu L."/>
            <person name="Ma J."/>
        </authorList>
    </citation>
    <scope>NUCLEOTIDE SEQUENCE [LARGE SCALE GENOMIC DNA]</scope>
    <source>
        <strain evidence="6">JCM 15089</strain>
    </source>
</reference>
<dbReference type="PANTHER" id="PTHR45586">
    <property type="entry name" value="TPR REPEAT-CONTAINING PROTEIN PA4667"/>
    <property type="match status" value="1"/>
</dbReference>
<dbReference type="InterPro" id="IPR011990">
    <property type="entry name" value="TPR-like_helical_dom_sf"/>
</dbReference>
<gene>
    <name evidence="5" type="ORF">GCM10008942_18610</name>
</gene>
<comment type="caution">
    <text evidence="5">The sequence shown here is derived from an EMBL/GenBank/DDBJ whole genome shotgun (WGS) entry which is preliminary data.</text>
</comment>
<name>A0ABP3PLN7_9PROT</name>
<keyword evidence="4" id="KW-0732">Signal</keyword>
<feature type="signal peptide" evidence="4">
    <location>
        <begin position="1"/>
        <end position="24"/>
    </location>
</feature>
<dbReference type="Pfam" id="PF13432">
    <property type="entry name" value="TPR_16"/>
    <property type="match status" value="2"/>
</dbReference>